<dbReference type="Proteomes" id="UP000824998">
    <property type="component" value="Unassembled WGS sequence"/>
</dbReference>
<keyword evidence="2" id="KW-1185">Reference proteome</keyword>
<name>A0A9P7YRA7_9HELO</name>
<gene>
    <name evidence="1" type="ORF">BJ875DRAFT_480496</name>
</gene>
<comment type="caution">
    <text evidence="1">The sequence shown here is derived from an EMBL/GenBank/DDBJ whole genome shotgun (WGS) entry which is preliminary data.</text>
</comment>
<reference evidence="1" key="1">
    <citation type="journal article" date="2021" name="IMA Fungus">
        <title>Genomic characterization of three marine fungi, including Emericellopsis atlantica sp. nov. with signatures of a generalist lifestyle and marine biomass degradation.</title>
        <authorList>
            <person name="Hagestad O.C."/>
            <person name="Hou L."/>
            <person name="Andersen J.H."/>
            <person name="Hansen E.H."/>
            <person name="Altermark B."/>
            <person name="Li C."/>
            <person name="Kuhnert E."/>
            <person name="Cox R.J."/>
            <person name="Crous P.W."/>
            <person name="Spatafora J.W."/>
            <person name="Lail K."/>
            <person name="Amirebrahimi M."/>
            <person name="Lipzen A."/>
            <person name="Pangilinan J."/>
            <person name="Andreopoulos W."/>
            <person name="Hayes R.D."/>
            <person name="Ng V."/>
            <person name="Grigoriev I.V."/>
            <person name="Jackson S.A."/>
            <person name="Sutton T.D.S."/>
            <person name="Dobson A.D.W."/>
            <person name="Rama T."/>
        </authorList>
    </citation>
    <scope>NUCLEOTIDE SEQUENCE</scope>
    <source>
        <strain evidence="1">TRa018bII</strain>
    </source>
</reference>
<accession>A0A9P7YRA7</accession>
<evidence type="ECO:0000313" key="1">
    <source>
        <dbReference type="EMBL" id="KAG9238252.1"/>
    </source>
</evidence>
<dbReference type="EMBL" id="MU251372">
    <property type="protein sequence ID" value="KAG9238252.1"/>
    <property type="molecule type" value="Genomic_DNA"/>
</dbReference>
<evidence type="ECO:0000313" key="2">
    <source>
        <dbReference type="Proteomes" id="UP000824998"/>
    </source>
</evidence>
<sequence>MKLYDFTRASFTHCYNFAYHDKPISGIILDSSTAIGGEAPGITFSPVELTLGIAMEQTLQPTATTTPAHIPVRVLNSSELPLIFGTHEIRGPRTDFESPASHRVQDLQLVFISDPEAGLDKVPWGGERGCGIFMGW</sequence>
<dbReference type="AlphaFoldDB" id="A0A9P7YRA7"/>
<proteinExistence type="predicted"/>
<dbReference type="OrthoDB" id="408631at2759"/>
<organism evidence="1 2">
    <name type="scientific">Amylocarpus encephaloides</name>
    <dbReference type="NCBI Taxonomy" id="45428"/>
    <lineage>
        <taxon>Eukaryota</taxon>
        <taxon>Fungi</taxon>
        <taxon>Dikarya</taxon>
        <taxon>Ascomycota</taxon>
        <taxon>Pezizomycotina</taxon>
        <taxon>Leotiomycetes</taxon>
        <taxon>Helotiales</taxon>
        <taxon>Helotiales incertae sedis</taxon>
        <taxon>Amylocarpus</taxon>
    </lineage>
</organism>
<protein>
    <submittedName>
        <fullName evidence="1">Uncharacterized protein</fullName>
    </submittedName>
</protein>